<dbReference type="Proteomes" id="UP000053599">
    <property type="component" value="Unassembled WGS sequence"/>
</dbReference>
<feature type="domain" description="Clr5" evidence="2">
    <location>
        <begin position="11"/>
        <end position="60"/>
    </location>
</feature>
<evidence type="ECO:0000313" key="4">
    <source>
        <dbReference type="Proteomes" id="UP000053599"/>
    </source>
</evidence>
<dbReference type="PANTHER" id="PTHR38788:SF3">
    <property type="entry name" value="CLR5 DOMAIN-CONTAINING PROTEIN"/>
    <property type="match status" value="1"/>
</dbReference>
<feature type="compositionally biased region" description="Polar residues" evidence="1">
    <location>
        <begin position="221"/>
        <end position="233"/>
    </location>
</feature>
<protein>
    <recommendedName>
        <fullName evidence="2">Clr5 domain-containing protein</fullName>
    </recommendedName>
</protein>
<dbReference type="InterPro" id="IPR025676">
    <property type="entry name" value="Clr5_dom"/>
</dbReference>
<dbReference type="SUPFAM" id="SSF48452">
    <property type="entry name" value="TPR-like"/>
    <property type="match status" value="1"/>
</dbReference>
<dbReference type="PANTHER" id="PTHR38788">
    <property type="entry name" value="CLR5 DOMAIN-CONTAINING PROTEIN"/>
    <property type="match status" value="1"/>
</dbReference>
<dbReference type="InterPro" id="IPR011990">
    <property type="entry name" value="TPR-like_helical_dom_sf"/>
</dbReference>
<evidence type="ECO:0000259" key="2">
    <source>
        <dbReference type="Pfam" id="PF14420"/>
    </source>
</evidence>
<feature type="region of interest" description="Disordered" evidence="1">
    <location>
        <begin position="186"/>
        <end position="259"/>
    </location>
</feature>
<gene>
    <name evidence="3" type="ORF">PV11_00547</name>
</gene>
<feature type="compositionally biased region" description="Basic and acidic residues" evidence="1">
    <location>
        <begin position="186"/>
        <end position="195"/>
    </location>
</feature>
<organism evidence="3 4">
    <name type="scientific">Exophiala sideris</name>
    <dbReference type="NCBI Taxonomy" id="1016849"/>
    <lineage>
        <taxon>Eukaryota</taxon>
        <taxon>Fungi</taxon>
        <taxon>Dikarya</taxon>
        <taxon>Ascomycota</taxon>
        <taxon>Pezizomycotina</taxon>
        <taxon>Eurotiomycetes</taxon>
        <taxon>Chaetothyriomycetidae</taxon>
        <taxon>Chaetothyriales</taxon>
        <taxon>Herpotrichiellaceae</taxon>
        <taxon>Exophiala</taxon>
    </lineage>
</organism>
<dbReference type="Pfam" id="PF14420">
    <property type="entry name" value="Clr5"/>
    <property type="match status" value="1"/>
</dbReference>
<reference evidence="3 4" key="1">
    <citation type="submission" date="2015-01" db="EMBL/GenBank/DDBJ databases">
        <title>The Genome Sequence of Exophiala sideris CBS121828.</title>
        <authorList>
            <consortium name="The Broad Institute Genomics Platform"/>
            <person name="Cuomo C."/>
            <person name="de Hoog S."/>
            <person name="Gorbushina A."/>
            <person name="Stielow B."/>
            <person name="Teixiera M."/>
            <person name="Abouelleil A."/>
            <person name="Chapman S.B."/>
            <person name="Priest M."/>
            <person name="Young S.K."/>
            <person name="Wortman J."/>
            <person name="Nusbaum C."/>
            <person name="Birren B."/>
        </authorList>
    </citation>
    <scope>NUCLEOTIDE SEQUENCE [LARGE SCALE GENOMIC DNA]</scope>
    <source>
        <strain evidence="3 4">CBS 121828</strain>
    </source>
</reference>
<evidence type="ECO:0000313" key="3">
    <source>
        <dbReference type="EMBL" id="KIV84789.1"/>
    </source>
</evidence>
<dbReference type="EMBL" id="KN846951">
    <property type="protein sequence ID" value="KIV84789.1"/>
    <property type="molecule type" value="Genomic_DNA"/>
</dbReference>
<sequence>MSSPRTPCHSREEWEEWKAAIGRMYLDENKTCKEIKTYLDRAQFGCTERQIKNRLSEWKFECKKTPAQHYMAMLSVTIALAHQGFDVVFDVPKRLAREDFTVKKVKKECDRIRKKCDKDRTTFTIPSIETAEQALCDANIHWKAVTQEDQPGLIAQPCPHLDGTIDAYRSEQQQAAANLYEYTRSHEYPTRDRASPSHRIPIINTSPESSYRSSPDSSGSQKNSPRSPSSPGTLYSDDSPGTSQPNRSPIEMLAVRPPPDAEIPKSSVVLLSTQCGYGDKGDSLCRSISVPYGIPEATCSVGNHISAPSCKTSNTAKIPSANAQILAKILDTRAEVSQISNLYCKAEPSEDFDFSEALDSMKVEDNHNSTWKRSDGVSSSVKSNTSNHKMNACRWAAPYYSQCFKNNFDKTTVDRSKVQAMQMLKQCLKEDNPWVYPCLIWMVLVLGSHCRMQELASFVHASCEIIDEDPNMHDSFTFAAPFHYTLAFTTGNDGDMNHWGDCLPRAYEQIQHIWGERHPNFLVIAHFYAWHQLRRGNYDCGIPLLRRCLPICEQVMGRHSLVTINGLVMISRALEETQNFRWAIDYLQTALDRLNGQRPDLEKFRLTLLQRLAELKLRHTDDLQTAEAQLFNVLYGRGFLGGLDERSTWSTVHSLCEVFNKTGRARQAIELLDYCTKRLDWERTRDWCIEHQKEPPPPPWWWPCELHEITGEQSSFLFN</sequence>
<dbReference type="HOGENOM" id="CLU_024800_0_0_1"/>
<accession>A0A0D1YTF5</accession>
<feature type="compositionally biased region" description="Low complexity" evidence="1">
    <location>
        <begin position="206"/>
        <end position="220"/>
    </location>
</feature>
<dbReference type="AlphaFoldDB" id="A0A0D1YTF5"/>
<evidence type="ECO:0000256" key="1">
    <source>
        <dbReference type="SAM" id="MobiDB-lite"/>
    </source>
</evidence>
<dbReference type="OrthoDB" id="4115389at2759"/>
<dbReference type="Gene3D" id="1.25.40.10">
    <property type="entry name" value="Tetratricopeptide repeat domain"/>
    <property type="match status" value="1"/>
</dbReference>
<name>A0A0D1YTF5_9EURO</name>
<proteinExistence type="predicted"/>